<keyword evidence="1" id="KW-0175">Coiled coil</keyword>
<feature type="coiled-coil region" evidence="1">
    <location>
        <begin position="92"/>
        <end position="133"/>
    </location>
</feature>
<evidence type="ECO:0000313" key="2">
    <source>
        <dbReference type="EMBL" id="CAC5409419.1"/>
    </source>
</evidence>
<dbReference type="Gene3D" id="3.40.50.1580">
    <property type="entry name" value="Nucleoside phosphorylase domain"/>
    <property type="match status" value="1"/>
</dbReference>
<dbReference type="EMBL" id="CACVKT020007642">
    <property type="protein sequence ID" value="CAC5409419.1"/>
    <property type="molecule type" value="Genomic_DNA"/>
</dbReference>
<dbReference type="PANTHER" id="PTHR47705:SF1">
    <property type="entry name" value="PNP_UDP_1 DOMAIN-CONTAINING PROTEIN"/>
    <property type="match status" value="1"/>
</dbReference>
<dbReference type="AlphaFoldDB" id="A0A6J8DMW2"/>
<evidence type="ECO:0000313" key="3">
    <source>
        <dbReference type="Proteomes" id="UP000507470"/>
    </source>
</evidence>
<accession>A0A6J8DMW2</accession>
<dbReference type="Proteomes" id="UP000507470">
    <property type="component" value="Unassembled WGS sequence"/>
</dbReference>
<dbReference type="GO" id="GO:0009116">
    <property type="term" value="P:nucleoside metabolic process"/>
    <property type="evidence" value="ECO:0007669"/>
    <property type="project" value="InterPro"/>
</dbReference>
<proteinExistence type="predicted"/>
<name>A0A6J8DMW2_MYTCO</name>
<dbReference type="GO" id="GO:0003824">
    <property type="term" value="F:catalytic activity"/>
    <property type="evidence" value="ECO:0007669"/>
    <property type="project" value="InterPro"/>
</dbReference>
<dbReference type="PANTHER" id="PTHR47705">
    <property type="entry name" value="AGAP000321-PA"/>
    <property type="match status" value="1"/>
</dbReference>
<gene>
    <name evidence="2" type="ORF">MCOR_42708</name>
</gene>
<keyword evidence="3" id="KW-1185">Reference proteome</keyword>
<dbReference type="OrthoDB" id="1577640at2759"/>
<sequence length="424" mass="48334">MLILPILVLPVIHGFLLENNHSVVGQTKPSSPYLNISAFLDEKNRLQQATERIAQNTVQFRHDMDTNLAVLSSQLLQKFNVLEQKLGEVKQLNETQKELAFIQHNHVTLEQKYNRLINSYEQLKRENDLLHVEFQLIKNVSISTSKELSDLKHLGAIQPLQDISNIQQSVQYLLSQTQTVSMTEQVRGTFSKVQHVFLVGVGGSVPDYEDASKHVRLGDIVISLPSQERSCLYVHGQKIDHTLRTDEYKFNVKHWACADDTLQKVVEKIKNITDSSPDPERPLDIYLEEASERLKAEESSFHRPFINTDRLYYTNPDGTVVEVQHPSGDRNYIEGRTNVRFGAISNGMNIAKDGKLRKTFARLYGIKAYDLDTDAILESLDGNRNESFLIIREIADYTDGSRKEWQPYSAMAAAAYMKTLIMAL</sequence>
<organism evidence="2 3">
    <name type="scientific">Mytilus coruscus</name>
    <name type="common">Sea mussel</name>
    <dbReference type="NCBI Taxonomy" id="42192"/>
    <lineage>
        <taxon>Eukaryota</taxon>
        <taxon>Metazoa</taxon>
        <taxon>Spiralia</taxon>
        <taxon>Lophotrochozoa</taxon>
        <taxon>Mollusca</taxon>
        <taxon>Bivalvia</taxon>
        <taxon>Autobranchia</taxon>
        <taxon>Pteriomorphia</taxon>
        <taxon>Mytilida</taxon>
        <taxon>Mytiloidea</taxon>
        <taxon>Mytilidae</taxon>
        <taxon>Mytilinae</taxon>
        <taxon>Mytilus</taxon>
    </lineage>
</organism>
<reference evidence="2 3" key="1">
    <citation type="submission" date="2020-06" db="EMBL/GenBank/DDBJ databases">
        <authorList>
            <person name="Li R."/>
            <person name="Bekaert M."/>
        </authorList>
    </citation>
    <scope>NUCLEOTIDE SEQUENCE [LARGE SCALE GENOMIC DNA]</scope>
    <source>
        <strain evidence="3">wild</strain>
    </source>
</reference>
<dbReference type="InterPro" id="IPR035994">
    <property type="entry name" value="Nucleoside_phosphorylase_sf"/>
</dbReference>
<protein>
    <submittedName>
        <fullName evidence="2">Uncharacterized protein</fullName>
    </submittedName>
</protein>
<evidence type="ECO:0000256" key="1">
    <source>
        <dbReference type="SAM" id="Coils"/>
    </source>
</evidence>